<organism evidence="2 3">
    <name type="scientific">Flavisolibacter ginsenosidimutans</name>
    <dbReference type="NCBI Taxonomy" id="661481"/>
    <lineage>
        <taxon>Bacteria</taxon>
        <taxon>Pseudomonadati</taxon>
        <taxon>Bacteroidota</taxon>
        <taxon>Chitinophagia</taxon>
        <taxon>Chitinophagales</taxon>
        <taxon>Chitinophagaceae</taxon>
        <taxon>Flavisolibacter</taxon>
    </lineage>
</organism>
<keyword evidence="3" id="KW-1185">Reference proteome</keyword>
<dbReference type="Pfam" id="PF07610">
    <property type="entry name" value="DUF1573"/>
    <property type="match status" value="1"/>
</dbReference>
<evidence type="ECO:0000256" key="1">
    <source>
        <dbReference type="SAM" id="SignalP"/>
    </source>
</evidence>
<dbReference type="RefSeq" id="WP_146786572.1">
    <property type="nucleotide sequence ID" value="NZ_BAABIO010000001.1"/>
</dbReference>
<dbReference type="InterPro" id="IPR011467">
    <property type="entry name" value="DUF1573"/>
</dbReference>
<dbReference type="EMBL" id="CP042433">
    <property type="protein sequence ID" value="QEC56246.1"/>
    <property type="molecule type" value="Genomic_DNA"/>
</dbReference>
<gene>
    <name evidence="2" type="ORF">FSB75_10205</name>
</gene>
<name>A0A5B8UIN6_9BACT</name>
<keyword evidence="1" id="KW-0732">Signal</keyword>
<protein>
    <submittedName>
        <fullName evidence="2">DUF1573 domain-containing protein</fullName>
    </submittedName>
</protein>
<evidence type="ECO:0000313" key="3">
    <source>
        <dbReference type="Proteomes" id="UP000321204"/>
    </source>
</evidence>
<dbReference type="AlphaFoldDB" id="A0A5B8UIN6"/>
<sequence length="145" mass="15608">MKKIFAFLFVLVAFGTVHAQTAASADVLRVKEEEFDFGTIPQGKPVYHFFKIENNGLVPLKLDNVQASCGCTTPEWNKEAIAAGGADQIKVGYNAAAEGPFTKIITVTYNGNTTKQIRIKGTVWKAPAGSAPANTAVGFLKNQMQ</sequence>
<dbReference type="KEGG" id="fgg:FSB75_10205"/>
<accession>A0A5B8UIN6</accession>
<feature type="chain" id="PRO_5022775906" evidence="1">
    <location>
        <begin position="20"/>
        <end position="145"/>
    </location>
</feature>
<feature type="signal peptide" evidence="1">
    <location>
        <begin position="1"/>
        <end position="19"/>
    </location>
</feature>
<reference evidence="2 3" key="1">
    <citation type="journal article" date="2015" name="Int. J. Syst. Evol. Microbiol.">
        <title>Flavisolibacter ginsenosidimutans sp. nov., with ginsenoside-converting activity isolated from soil used for cultivating ginseng.</title>
        <authorList>
            <person name="Zhao Y."/>
            <person name="Liu Q."/>
            <person name="Kang M.S."/>
            <person name="Jin F."/>
            <person name="Yu H."/>
            <person name="Im W.T."/>
        </authorList>
    </citation>
    <scope>NUCLEOTIDE SEQUENCE [LARGE SCALE GENOMIC DNA]</scope>
    <source>
        <strain evidence="2 3">Gsoil 636</strain>
    </source>
</reference>
<dbReference type="PANTHER" id="PTHR37833">
    <property type="entry name" value="LIPOPROTEIN-RELATED"/>
    <property type="match status" value="1"/>
</dbReference>
<evidence type="ECO:0000313" key="2">
    <source>
        <dbReference type="EMBL" id="QEC56246.1"/>
    </source>
</evidence>
<dbReference type="OrthoDB" id="826619at2"/>
<dbReference type="Gene3D" id="2.60.40.10">
    <property type="entry name" value="Immunoglobulins"/>
    <property type="match status" value="1"/>
</dbReference>
<dbReference type="PANTHER" id="PTHR37833:SF1">
    <property type="entry name" value="SIGNAL PEPTIDE PROTEIN"/>
    <property type="match status" value="1"/>
</dbReference>
<proteinExistence type="predicted"/>
<dbReference type="InterPro" id="IPR013783">
    <property type="entry name" value="Ig-like_fold"/>
</dbReference>
<dbReference type="Proteomes" id="UP000321204">
    <property type="component" value="Chromosome"/>
</dbReference>